<dbReference type="Proteomes" id="UP000683310">
    <property type="component" value="Chromosome"/>
</dbReference>
<reference evidence="3 4" key="1">
    <citation type="submission" date="2021-04" db="EMBL/GenBank/DDBJ databases">
        <title>Nocardia tengchongensis.</title>
        <authorList>
            <person name="Zhuang k."/>
            <person name="Ran Y."/>
            <person name="Li W."/>
        </authorList>
    </citation>
    <scope>NUCLEOTIDE SEQUENCE [LARGE SCALE GENOMIC DNA]</scope>
    <source>
        <strain evidence="3 4">CFH S0057</strain>
    </source>
</reference>
<dbReference type="InterPro" id="IPR006311">
    <property type="entry name" value="TAT_signal"/>
</dbReference>
<feature type="compositionally biased region" description="Basic residues" evidence="1">
    <location>
        <begin position="68"/>
        <end position="83"/>
    </location>
</feature>
<dbReference type="RefSeq" id="WP_213556717.1">
    <property type="nucleotide sequence ID" value="NZ_JBHXAJ010000022.1"/>
</dbReference>
<feature type="transmembrane region" description="Helical" evidence="2">
    <location>
        <begin position="12"/>
        <end position="39"/>
    </location>
</feature>
<evidence type="ECO:0000313" key="3">
    <source>
        <dbReference type="EMBL" id="QVI20609.1"/>
    </source>
</evidence>
<dbReference type="EMBL" id="CP074371">
    <property type="protein sequence ID" value="QVI20609.1"/>
    <property type="molecule type" value="Genomic_DNA"/>
</dbReference>
<evidence type="ECO:0000256" key="1">
    <source>
        <dbReference type="SAM" id="MobiDB-lite"/>
    </source>
</evidence>
<dbReference type="PROSITE" id="PS51318">
    <property type="entry name" value="TAT"/>
    <property type="match status" value="1"/>
</dbReference>
<proteinExistence type="predicted"/>
<evidence type="ECO:0000256" key="2">
    <source>
        <dbReference type="SAM" id="Phobius"/>
    </source>
</evidence>
<keyword evidence="2" id="KW-1133">Transmembrane helix</keyword>
<name>A0ABX8CM12_9NOCA</name>
<protein>
    <submittedName>
        <fullName evidence="3">Uncharacterized protein</fullName>
    </submittedName>
</protein>
<gene>
    <name evidence="3" type="ORF">KHQ06_31485</name>
</gene>
<keyword evidence="2" id="KW-0812">Transmembrane</keyword>
<accession>A0ABX8CM12</accession>
<keyword evidence="4" id="KW-1185">Reference proteome</keyword>
<sequence>MTEDDSARREFVFGLLLATIATGLFAGLTALAAVLGSVLASDGLARILAARHTKPTTPESSPPPPAPRAHRHTNHRHARRALSTRRPGGVLH</sequence>
<feature type="region of interest" description="Disordered" evidence="1">
    <location>
        <begin position="50"/>
        <end position="92"/>
    </location>
</feature>
<evidence type="ECO:0000313" key="4">
    <source>
        <dbReference type="Proteomes" id="UP000683310"/>
    </source>
</evidence>
<organism evidence="3 4">
    <name type="scientific">Nocardia tengchongensis</name>
    <dbReference type="NCBI Taxonomy" id="2055889"/>
    <lineage>
        <taxon>Bacteria</taxon>
        <taxon>Bacillati</taxon>
        <taxon>Actinomycetota</taxon>
        <taxon>Actinomycetes</taxon>
        <taxon>Mycobacteriales</taxon>
        <taxon>Nocardiaceae</taxon>
        <taxon>Nocardia</taxon>
    </lineage>
</organism>
<keyword evidence="2" id="KW-0472">Membrane</keyword>